<sequence>MRLKIIVGLKLTKKCFKKKFKKVHQSQKKMPRILNGVIQQDSKGYNPLGTERTFRCSSNCKKPSWCSKDTLCSKKAIVLYLLVCLCSGLILLLGSIFMYVNDKRSQANGGSSDESTVESIKGITHTLQILIDTLPFNSRLWEKNVTQMFKQNVIKKNHTIKRKKNVCMNVKPPFFVLILCVQCNCGDDTQFKNERIVLWFEWCRI</sequence>
<dbReference type="Proteomes" id="UP000023152">
    <property type="component" value="Unassembled WGS sequence"/>
</dbReference>
<organism evidence="2 3">
    <name type="scientific">Reticulomyxa filosa</name>
    <dbReference type="NCBI Taxonomy" id="46433"/>
    <lineage>
        <taxon>Eukaryota</taxon>
        <taxon>Sar</taxon>
        <taxon>Rhizaria</taxon>
        <taxon>Retaria</taxon>
        <taxon>Foraminifera</taxon>
        <taxon>Monothalamids</taxon>
        <taxon>Reticulomyxidae</taxon>
        <taxon>Reticulomyxa</taxon>
    </lineage>
</organism>
<evidence type="ECO:0000256" key="1">
    <source>
        <dbReference type="SAM" id="Phobius"/>
    </source>
</evidence>
<keyword evidence="3" id="KW-1185">Reference proteome</keyword>
<accession>X6MB83</accession>
<dbReference type="EMBL" id="ASPP01023189">
    <property type="protein sequence ID" value="ETO10732.1"/>
    <property type="molecule type" value="Genomic_DNA"/>
</dbReference>
<evidence type="ECO:0000313" key="3">
    <source>
        <dbReference type="Proteomes" id="UP000023152"/>
    </source>
</evidence>
<dbReference type="AlphaFoldDB" id="X6MB83"/>
<evidence type="ECO:0000313" key="2">
    <source>
        <dbReference type="EMBL" id="ETO10732.1"/>
    </source>
</evidence>
<protein>
    <submittedName>
        <fullName evidence="2">Uncharacterized protein</fullName>
    </submittedName>
</protein>
<comment type="caution">
    <text evidence="2">The sequence shown here is derived from an EMBL/GenBank/DDBJ whole genome shotgun (WGS) entry which is preliminary data.</text>
</comment>
<keyword evidence="1" id="KW-1133">Transmembrane helix</keyword>
<keyword evidence="1" id="KW-0812">Transmembrane</keyword>
<name>X6MB83_RETFI</name>
<feature type="transmembrane region" description="Helical" evidence="1">
    <location>
        <begin position="77"/>
        <end position="100"/>
    </location>
</feature>
<gene>
    <name evidence="2" type="ORF">RFI_26645</name>
</gene>
<keyword evidence="1" id="KW-0472">Membrane</keyword>
<proteinExistence type="predicted"/>
<reference evidence="2 3" key="1">
    <citation type="journal article" date="2013" name="Curr. Biol.">
        <title>The Genome of the Foraminiferan Reticulomyxa filosa.</title>
        <authorList>
            <person name="Glockner G."/>
            <person name="Hulsmann N."/>
            <person name="Schleicher M."/>
            <person name="Noegel A.A."/>
            <person name="Eichinger L."/>
            <person name="Gallinger C."/>
            <person name="Pawlowski J."/>
            <person name="Sierra R."/>
            <person name="Euteneuer U."/>
            <person name="Pillet L."/>
            <person name="Moustafa A."/>
            <person name="Platzer M."/>
            <person name="Groth M."/>
            <person name="Szafranski K."/>
            <person name="Schliwa M."/>
        </authorList>
    </citation>
    <scope>NUCLEOTIDE SEQUENCE [LARGE SCALE GENOMIC DNA]</scope>
</reference>